<organism evidence="1 2">
    <name type="scientific">Filomicrobium insigne</name>
    <dbReference type="NCBI Taxonomy" id="418854"/>
    <lineage>
        <taxon>Bacteria</taxon>
        <taxon>Pseudomonadati</taxon>
        <taxon>Pseudomonadota</taxon>
        <taxon>Alphaproteobacteria</taxon>
        <taxon>Hyphomicrobiales</taxon>
        <taxon>Hyphomicrobiaceae</taxon>
        <taxon>Filomicrobium</taxon>
    </lineage>
</organism>
<evidence type="ECO:0000313" key="2">
    <source>
        <dbReference type="Proteomes" id="UP000198795"/>
    </source>
</evidence>
<proteinExistence type="predicted"/>
<accession>A0A1H0SBZ0</accession>
<keyword evidence="2" id="KW-1185">Reference proteome</keyword>
<gene>
    <name evidence="1" type="ORF">SAMN04488061_2831</name>
</gene>
<evidence type="ECO:0000313" key="1">
    <source>
        <dbReference type="EMBL" id="SDP39331.1"/>
    </source>
</evidence>
<name>A0A1H0SBZ0_9HYPH</name>
<comment type="caution">
    <text evidence="1">The sequence shown here is derived from an EMBL/GenBank/DDBJ whole genome shotgun (WGS) entry which is preliminary data.</text>
</comment>
<sequence>MGERITVVWREWFDDEAVAELTAMGTLPRDETEISDYGYDGADTAAEVARTVHEQDSECFVNGGKIVILEPERYAGIFHVHVDFEPSFSATRDASQSTGEE</sequence>
<dbReference type="RefSeq" id="WP_090229585.1">
    <property type="nucleotide sequence ID" value="NZ_FNJC01000004.1"/>
</dbReference>
<dbReference type="EMBL" id="FNJC01000004">
    <property type="protein sequence ID" value="SDP39331.1"/>
    <property type="molecule type" value="Genomic_DNA"/>
</dbReference>
<dbReference type="Proteomes" id="UP000198795">
    <property type="component" value="Unassembled WGS sequence"/>
</dbReference>
<reference evidence="1 2" key="1">
    <citation type="submission" date="2016-10" db="EMBL/GenBank/DDBJ databases">
        <authorList>
            <person name="Varghese N."/>
            <person name="Submissions S."/>
        </authorList>
    </citation>
    <scope>NUCLEOTIDE SEQUENCE [LARGE SCALE GENOMIC DNA]</scope>
    <source>
        <strain evidence="1 2">CGMCC 1.6497</strain>
    </source>
</reference>
<protein>
    <submittedName>
        <fullName evidence="1">Uncharacterized protein</fullName>
    </submittedName>
</protein>